<accession>A0A3B4AQT6</accession>
<dbReference type="InterPro" id="IPR036291">
    <property type="entry name" value="NAD(P)-bd_dom_sf"/>
</dbReference>
<keyword evidence="2" id="KW-1133">Transmembrane helix</keyword>
<evidence type="ECO:0000313" key="3">
    <source>
        <dbReference type="Ensembl" id="ENSPMGP00000018964.1"/>
    </source>
</evidence>
<dbReference type="PANTHER" id="PTHR43313:SF50">
    <property type="entry name" value="GH26015P"/>
    <property type="match status" value="1"/>
</dbReference>
<evidence type="ECO:0000256" key="2">
    <source>
        <dbReference type="SAM" id="Phobius"/>
    </source>
</evidence>
<feature type="transmembrane region" description="Helical" evidence="2">
    <location>
        <begin position="7"/>
        <end position="26"/>
    </location>
</feature>
<keyword evidence="2" id="KW-0472">Membrane</keyword>
<reference evidence="3" key="1">
    <citation type="submission" date="2025-08" db="UniProtKB">
        <authorList>
            <consortium name="Ensembl"/>
        </authorList>
    </citation>
    <scope>IDENTIFICATION</scope>
</reference>
<reference evidence="3" key="2">
    <citation type="submission" date="2025-09" db="UniProtKB">
        <authorList>
            <consortium name="Ensembl"/>
        </authorList>
    </citation>
    <scope>IDENTIFICATION</scope>
</reference>
<protein>
    <submittedName>
        <fullName evidence="3">Uncharacterized protein</fullName>
    </submittedName>
</protein>
<dbReference type="Ensembl" id="ENSPMGT00000020221.1">
    <property type="protein sequence ID" value="ENSPMGP00000018964.1"/>
    <property type="gene ID" value="ENSPMGG00000015434.1"/>
</dbReference>
<name>A0A3B4AQT6_9GOBI</name>
<dbReference type="Gene3D" id="3.40.50.720">
    <property type="entry name" value="NAD(P)-binding Rossmann-like Domain"/>
    <property type="match status" value="1"/>
</dbReference>
<organism evidence="3 4">
    <name type="scientific">Periophthalmus magnuspinnatus</name>
    <dbReference type="NCBI Taxonomy" id="409849"/>
    <lineage>
        <taxon>Eukaryota</taxon>
        <taxon>Metazoa</taxon>
        <taxon>Chordata</taxon>
        <taxon>Craniata</taxon>
        <taxon>Vertebrata</taxon>
        <taxon>Euteleostomi</taxon>
        <taxon>Actinopterygii</taxon>
        <taxon>Neopterygii</taxon>
        <taxon>Teleostei</taxon>
        <taxon>Neoteleostei</taxon>
        <taxon>Acanthomorphata</taxon>
        <taxon>Gobiaria</taxon>
        <taxon>Gobiiformes</taxon>
        <taxon>Gobioidei</taxon>
        <taxon>Gobiidae</taxon>
        <taxon>Oxudercinae</taxon>
        <taxon>Periophthalmus</taxon>
    </lineage>
</organism>
<evidence type="ECO:0000313" key="4">
    <source>
        <dbReference type="Proteomes" id="UP000261520"/>
    </source>
</evidence>
<keyword evidence="2" id="KW-0812">Transmembrane</keyword>
<dbReference type="STRING" id="409849.ENSPMGP00000018964"/>
<dbReference type="PANTHER" id="PTHR43313">
    <property type="entry name" value="SHORT-CHAIN DEHYDROGENASE/REDUCTASE FAMILY 9C"/>
    <property type="match status" value="1"/>
</dbReference>
<keyword evidence="4" id="KW-1185">Reference proteome</keyword>
<dbReference type="AlphaFoldDB" id="A0A3B4AQT6"/>
<sequence>MAPTEKLLSVSILPHIYICMYVYMYVCCDSGFGHGLALRLSGLGMQVFAGVLDSEGDGAKKLKEWDPERIAVLQMDVTNPEHIAQDHVERVNMDILRPK</sequence>
<dbReference type="GO" id="GO:0016491">
    <property type="term" value="F:oxidoreductase activity"/>
    <property type="evidence" value="ECO:0007669"/>
    <property type="project" value="TreeGrafter"/>
</dbReference>
<comment type="similarity">
    <text evidence="1">Belongs to the short-chain dehydrogenases/reductases (SDR) family.</text>
</comment>
<proteinExistence type="inferred from homology"/>
<evidence type="ECO:0000256" key="1">
    <source>
        <dbReference type="ARBA" id="ARBA00006484"/>
    </source>
</evidence>
<dbReference type="GO" id="GO:0008202">
    <property type="term" value="P:steroid metabolic process"/>
    <property type="evidence" value="ECO:0007669"/>
    <property type="project" value="TreeGrafter"/>
</dbReference>
<dbReference type="SUPFAM" id="SSF51735">
    <property type="entry name" value="NAD(P)-binding Rossmann-fold domains"/>
    <property type="match status" value="1"/>
</dbReference>
<dbReference type="Proteomes" id="UP000261520">
    <property type="component" value="Unplaced"/>
</dbReference>